<keyword evidence="1" id="KW-0472">Membrane</keyword>
<reference evidence="2 3" key="1">
    <citation type="submission" date="2018-10" db="EMBL/GenBank/DDBJ databases">
        <title>Sequencing the genomes of 1000 actinobacteria strains.</title>
        <authorList>
            <person name="Klenk H.-P."/>
        </authorList>
    </citation>
    <scope>NUCLEOTIDE SEQUENCE [LARGE SCALE GENOMIC DNA]</scope>
    <source>
        <strain evidence="2 3">DSM 43800</strain>
    </source>
</reference>
<evidence type="ECO:0000313" key="2">
    <source>
        <dbReference type="EMBL" id="RKT56267.1"/>
    </source>
</evidence>
<dbReference type="Proteomes" id="UP000282084">
    <property type="component" value="Unassembled WGS sequence"/>
</dbReference>
<protein>
    <submittedName>
        <fullName evidence="2">Uncharacterized protein</fullName>
    </submittedName>
</protein>
<organism evidence="2 3">
    <name type="scientific">Saccharothrix australiensis</name>
    <dbReference type="NCBI Taxonomy" id="2072"/>
    <lineage>
        <taxon>Bacteria</taxon>
        <taxon>Bacillati</taxon>
        <taxon>Actinomycetota</taxon>
        <taxon>Actinomycetes</taxon>
        <taxon>Pseudonocardiales</taxon>
        <taxon>Pseudonocardiaceae</taxon>
        <taxon>Saccharothrix</taxon>
    </lineage>
</organism>
<evidence type="ECO:0000256" key="1">
    <source>
        <dbReference type="SAM" id="Phobius"/>
    </source>
</evidence>
<gene>
    <name evidence="2" type="ORF">C8E97_4960</name>
</gene>
<evidence type="ECO:0000313" key="3">
    <source>
        <dbReference type="Proteomes" id="UP000282084"/>
    </source>
</evidence>
<dbReference type="AlphaFoldDB" id="A0A495W5D4"/>
<proteinExistence type="predicted"/>
<keyword evidence="1" id="KW-1133">Transmembrane helix</keyword>
<dbReference type="RefSeq" id="WP_147455223.1">
    <property type="nucleotide sequence ID" value="NZ_RBXO01000001.1"/>
</dbReference>
<keyword evidence="1" id="KW-0812">Transmembrane</keyword>
<accession>A0A495W5D4</accession>
<sequence length="185" mass="20330">MTRGRGRRPWRGTAVVARRGRWPLRRSFLWLHWLDQSTRVQKPAAYPGAELAPRATAAAGRPVLGRESYLGQLNERRLSLRTPRGDDPPAGASGIVRPWRADWHTPLLFGLTPLLLTGFHVAANIRHPGTPAPIRLAAVGCALALWVFSLTRFADFPRDAKAVEQAILAAAVCGPLSPQRGGDRR</sequence>
<comment type="caution">
    <text evidence="2">The sequence shown here is derived from an EMBL/GenBank/DDBJ whole genome shotgun (WGS) entry which is preliminary data.</text>
</comment>
<dbReference type="EMBL" id="RBXO01000001">
    <property type="protein sequence ID" value="RKT56267.1"/>
    <property type="molecule type" value="Genomic_DNA"/>
</dbReference>
<dbReference type="OrthoDB" id="5187307at2"/>
<name>A0A495W5D4_9PSEU</name>
<keyword evidence="3" id="KW-1185">Reference proteome</keyword>
<feature type="transmembrane region" description="Helical" evidence="1">
    <location>
        <begin position="107"/>
        <end position="126"/>
    </location>
</feature>
<feature type="transmembrane region" description="Helical" evidence="1">
    <location>
        <begin position="132"/>
        <end position="151"/>
    </location>
</feature>